<gene>
    <name evidence="2" type="ORF">EHS24_008921</name>
</gene>
<reference evidence="2 3" key="1">
    <citation type="submission" date="2018-11" db="EMBL/GenBank/DDBJ databases">
        <title>Genome sequence of Apiotrichum porosum DSM 27194.</title>
        <authorList>
            <person name="Aliyu H."/>
            <person name="Gorte O."/>
            <person name="Ochsenreither K."/>
        </authorList>
    </citation>
    <scope>NUCLEOTIDE SEQUENCE [LARGE SCALE GENOMIC DNA]</scope>
    <source>
        <strain evidence="2 3">DSM 27194</strain>
    </source>
</reference>
<accession>A0A427XN67</accession>
<dbReference type="RefSeq" id="XP_028475292.1">
    <property type="nucleotide sequence ID" value="XM_028624220.1"/>
</dbReference>
<evidence type="ECO:0000256" key="1">
    <source>
        <dbReference type="SAM" id="MobiDB-lite"/>
    </source>
</evidence>
<dbReference type="GeneID" id="39593464"/>
<protein>
    <submittedName>
        <fullName evidence="2">Uncharacterized protein</fullName>
    </submittedName>
</protein>
<name>A0A427XN67_9TREE</name>
<organism evidence="2 3">
    <name type="scientific">Apiotrichum porosum</name>
    <dbReference type="NCBI Taxonomy" id="105984"/>
    <lineage>
        <taxon>Eukaryota</taxon>
        <taxon>Fungi</taxon>
        <taxon>Dikarya</taxon>
        <taxon>Basidiomycota</taxon>
        <taxon>Agaricomycotina</taxon>
        <taxon>Tremellomycetes</taxon>
        <taxon>Trichosporonales</taxon>
        <taxon>Trichosporonaceae</taxon>
        <taxon>Apiotrichum</taxon>
    </lineage>
</organism>
<keyword evidence="3" id="KW-1185">Reference proteome</keyword>
<feature type="compositionally biased region" description="Pro residues" evidence="1">
    <location>
        <begin position="64"/>
        <end position="77"/>
    </location>
</feature>
<evidence type="ECO:0000313" key="3">
    <source>
        <dbReference type="Proteomes" id="UP000279236"/>
    </source>
</evidence>
<sequence>MSSGPRRSSISLSVSDMLTSDAPPDRYGEQHEAVGHAGPSRGRDPHTTSAPAQHGRGGHYHPPGKMPSPDGLPPPMLILPHPRHSRPPYPPYYDDHRGPPTRQRSDPMPGPYQDRERLRGGYYDPRYEPYPRRSDHHRPPYPADDS</sequence>
<proteinExistence type="predicted"/>
<feature type="compositionally biased region" description="Low complexity" evidence="1">
    <location>
        <begin position="1"/>
        <end position="20"/>
    </location>
</feature>
<dbReference type="EMBL" id="RSCE01000008">
    <property type="protein sequence ID" value="RSH80345.1"/>
    <property type="molecule type" value="Genomic_DNA"/>
</dbReference>
<comment type="caution">
    <text evidence="2">The sequence shown here is derived from an EMBL/GenBank/DDBJ whole genome shotgun (WGS) entry which is preliminary data.</text>
</comment>
<feature type="compositionally biased region" description="Basic and acidic residues" evidence="1">
    <location>
        <begin position="23"/>
        <end position="34"/>
    </location>
</feature>
<dbReference type="AlphaFoldDB" id="A0A427XN67"/>
<feature type="compositionally biased region" description="Basic and acidic residues" evidence="1">
    <location>
        <begin position="113"/>
        <end position="133"/>
    </location>
</feature>
<dbReference type="Proteomes" id="UP000279236">
    <property type="component" value="Unassembled WGS sequence"/>
</dbReference>
<feature type="region of interest" description="Disordered" evidence="1">
    <location>
        <begin position="1"/>
        <end position="146"/>
    </location>
</feature>
<evidence type="ECO:0000313" key="2">
    <source>
        <dbReference type="EMBL" id="RSH80345.1"/>
    </source>
</evidence>